<protein>
    <submittedName>
        <fullName evidence="1">Uncharacterized protein</fullName>
    </submittedName>
</protein>
<keyword evidence="2" id="KW-1185">Reference proteome</keyword>
<evidence type="ECO:0000313" key="1">
    <source>
        <dbReference type="EMBL" id="KXS17383.1"/>
    </source>
</evidence>
<accession>A0A139ALK6</accession>
<proteinExistence type="predicted"/>
<dbReference type="Proteomes" id="UP000070544">
    <property type="component" value="Unassembled WGS sequence"/>
</dbReference>
<evidence type="ECO:0000313" key="2">
    <source>
        <dbReference type="Proteomes" id="UP000070544"/>
    </source>
</evidence>
<dbReference type="EMBL" id="KQ965747">
    <property type="protein sequence ID" value="KXS17383.1"/>
    <property type="molecule type" value="Genomic_DNA"/>
</dbReference>
<name>A0A139ALK6_GONPJ</name>
<sequence>MLRGGINGSVSGFDVSSILHMVIKHDVLSSLLRPRVTVRNATATTLFCFSQARHFEGLHLGVKSGFQAGSTYPNLATLDIGFLKNMQPSDINEFTKLVLGGSFPNLLIVEAHYVSPTRDYRVGNGMKENRKCPAISVDLSCHSRYLDKVVKEFREPYLSEEPEDVTKRIRVRRDLEGATLECHMGTGLLLFPSS</sequence>
<dbReference type="AlphaFoldDB" id="A0A139ALK6"/>
<organism evidence="1 2">
    <name type="scientific">Gonapodya prolifera (strain JEL478)</name>
    <name type="common">Monoblepharis prolifera</name>
    <dbReference type="NCBI Taxonomy" id="1344416"/>
    <lineage>
        <taxon>Eukaryota</taxon>
        <taxon>Fungi</taxon>
        <taxon>Fungi incertae sedis</taxon>
        <taxon>Chytridiomycota</taxon>
        <taxon>Chytridiomycota incertae sedis</taxon>
        <taxon>Monoblepharidomycetes</taxon>
        <taxon>Monoblepharidales</taxon>
        <taxon>Gonapodyaceae</taxon>
        <taxon>Gonapodya</taxon>
    </lineage>
</organism>
<gene>
    <name evidence="1" type="ORF">M427DRAFT_153883</name>
</gene>
<reference evidence="1 2" key="1">
    <citation type="journal article" date="2015" name="Genome Biol. Evol.">
        <title>Phylogenomic analyses indicate that early fungi evolved digesting cell walls of algal ancestors of land plants.</title>
        <authorList>
            <person name="Chang Y."/>
            <person name="Wang S."/>
            <person name="Sekimoto S."/>
            <person name="Aerts A.L."/>
            <person name="Choi C."/>
            <person name="Clum A."/>
            <person name="LaButti K.M."/>
            <person name="Lindquist E.A."/>
            <person name="Yee Ngan C."/>
            <person name="Ohm R.A."/>
            <person name="Salamov A.A."/>
            <person name="Grigoriev I.V."/>
            <person name="Spatafora J.W."/>
            <person name="Berbee M.L."/>
        </authorList>
    </citation>
    <scope>NUCLEOTIDE SEQUENCE [LARGE SCALE GENOMIC DNA]</scope>
    <source>
        <strain evidence="1 2">JEL478</strain>
    </source>
</reference>